<accession>A0A0E9RBI8</accession>
<organism evidence="1">
    <name type="scientific">Anguilla anguilla</name>
    <name type="common">European freshwater eel</name>
    <name type="synonym">Muraena anguilla</name>
    <dbReference type="NCBI Taxonomy" id="7936"/>
    <lineage>
        <taxon>Eukaryota</taxon>
        <taxon>Metazoa</taxon>
        <taxon>Chordata</taxon>
        <taxon>Craniata</taxon>
        <taxon>Vertebrata</taxon>
        <taxon>Euteleostomi</taxon>
        <taxon>Actinopterygii</taxon>
        <taxon>Neopterygii</taxon>
        <taxon>Teleostei</taxon>
        <taxon>Anguilliformes</taxon>
        <taxon>Anguillidae</taxon>
        <taxon>Anguilla</taxon>
    </lineage>
</organism>
<reference evidence="1" key="1">
    <citation type="submission" date="2014-11" db="EMBL/GenBank/DDBJ databases">
        <authorList>
            <person name="Amaro Gonzalez C."/>
        </authorList>
    </citation>
    <scope>NUCLEOTIDE SEQUENCE</scope>
</reference>
<dbReference type="AlphaFoldDB" id="A0A0E9RBI8"/>
<proteinExistence type="predicted"/>
<sequence length="25" mass="2752">MSTLSHSLTRSLTAQFNSVVQDKSN</sequence>
<protein>
    <submittedName>
        <fullName evidence="1">Uncharacterized protein</fullName>
    </submittedName>
</protein>
<evidence type="ECO:0000313" key="1">
    <source>
        <dbReference type="EMBL" id="JAH25825.1"/>
    </source>
</evidence>
<reference evidence="1" key="2">
    <citation type="journal article" date="2015" name="Fish Shellfish Immunol.">
        <title>Early steps in the European eel (Anguilla anguilla)-Vibrio vulnificus interaction in the gills: Role of the RtxA13 toxin.</title>
        <authorList>
            <person name="Callol A."/>
            <person name="Pajuelo D."/>
            <person name="Ebbesson L."/>
            <person name="Teles M."/>
            <person name="MacKenzie S."/>
            <person name="Amaro C."/>
        </authorList>
    </citation>
    <scope>NUCLEOTIDE SEQUENCE</scope>
</reference>
<name>A0A0E9RBI8_ANGAN</name>
<dbReference type="EMBL" id="GBXM01082752">
    <property type="protein sequence ID" value="JAH25825.1"/>
    <property type="molecule type" value="Transcribed_RNA"/>
</dbReference>